<protein>
    <submittedName>
        <fullName evidence="2">Uncharacterized protein</fullName>
    </submittedName>
</protein>
<evidence type="ECO:0000313" key="3">
    <source>
        <dbReference type="Proteomes" id="UP001177023"/>
    </source>
</evidence>
<dbReference type="AlphaFoldDB" id="A0AA36CB90"/>
<evidence type="ECO:0000313" key="2">
    <source>
        <dbReference type="EMBL" id="CAJ0565169.1"/>
    </source>
</evidence>
<evidence type="ECO:0000256" key="1">
    <source>
        <dbReference type="SAM" id="Phobius"/>
    </source>
</evidence>
<keyword evidence="1" id="KW-0472">Membrane</keyword>
<keyword evidence="1" id="KW-0812">Transmembrane</keyword>
<organism evidence="2 3">
    <name type="scientific">Mesorhabditis spiculigera</name>
    <dbReference type="NCBI Taxonomy" id="96644"/>
    <lineage>
        <taxon>Eukaryota</taxon>
        <taxon>Metazoa</taxon>
        <taxon>Ecdysozoa</taxon>
        <taxon>Nematoda</taxon>
        <taxon>Chromadorea</taxon>
        <taxon>Rhabditida</taxon>
        <taxon>Rhabditina</taxon>
        <taxon>Rhabditomorpha</taxon>
        <taxon>Rhabditoidea</taxon>
        <taxon>Rhabditidae</taxon>
        <taxon>Mesorhabditinae</taxon>
        <taxon>Mesorhabditis</taxon>
    </lineage>
</organism>
<feature type="transmembrane region" description="Helical" evidence="1">
    <location>
        <begin position="64"/>
        <end position="85"/>
    </location>
</feature>
<feature type="non-terminal residue" evidence="2">
    <location>
        <position position="1"/>
    </location>
</feature>
<keyword evidence="3" id="KW-1185">Reference proteome</keyword>
<name>A0AA36CB90_9BILA</name>
<reference evidence="2" key="1">
    <citation type="submission" date="2023-06" db="EMBL/GenBank/DDBJ databases">
        <authorList>
            <person name="Delattre M."/>
        </authorList>
    </citation>
    <scope>NUCLEOTIDE SEQUENCE</scope>
    <source>
        <strain evidence="2">AF72</strain>
    </source>
</reference>
<dbReference type="Proteomes" id="UP001177023">
    <property type="component" value="Unassembled WGS sequence"/>
</dbReference>
<proteinExistence type="predicted"/>
<keyword evidence="1" id="KW-1133">Transmembrane helix</keyword>
<feature type="transmembrane region" description="Helical" evidence="1">
    <location>
        <begin position="97"/>
        <end position="115"/>
    </location>
</feature>
<accession>A0AA36CB90</accession>
<comment type="caution">
    <text evidence="2">The sequence shown here is derived from an EMBL/GenBank/DDBJ whole genome shotgun (WGS) entry which is preliminary data.</text>
</comment>
<sequence length="188" mass="19792">MAGSFGDDWVHVDNVKGFSMTVGMLPSRCSDYPSDMSDIDPDIDINAYCDELRKAITNAVGHEAGALLVPAVVGDILTIAIFGLLWWRSKQAVVRKLCLILVAVIQLAVAILAIVEAAHVLKNFRVSAEGLSALGLGWCIDILIIGGAASILASPLAIISLVFPPATPVIVDSSRTATVSTTKKIPLA</sequence>
<feature type="transmembrane region" description="Helical" evidence="1">
    <location>
        <begin position="135"/>
        <end position="163"/>
    </location>
</feature>
<gene>
    <name evidence="2" type="ORF">MSPICULIGERA_LOCUS3825</name>
</gene>
<dbReference type="EMBL" id="CATQJA010001001">
    <property type="protein sequence ID" value="CAJ0565169.1"/>
    <property type="molecule type" value="Genomic_DNA"/>
</dbReference>